<proteinExistence type="predicted"/>
<gene>
    <name evidence="2" type="ORF">PRZ48_012544</name>
</gene>
<dbReference type="Proteomes" id="UP001305779">
    <property type="component" value="Unassembled WGS sequence"/>
</dbReference>
<dbReference type="EMBL" id="JAXOVC010000010">
    <property type="protein sequence ID" value="KAK4496564.1"/>
    <property type="molecule type" value="Genomic_DNA"/>
</dbReference>
<feature type="compositionally biased region" description="Acidic residues" evidence="1">
    <location>
        <begin position="69"/>
        <end position="81"/>
    </location>
</feature>
<evidence type="ECO:0000256" key="1">
    <source>
        <dbReference type="SAM" id="MobiDB-lite"/>
    </source>
</evidence>
<sequence>MFRQKKRGIVRRRANPRVPREPTPDPGPPRFKTRIEEKAELEKELHKRNRPGTAVCTVVDPEPAPAFEPEQDTSESEPEPEDLLKRTKLRYKKAKNRRKEIEAKLRRFKKDDESRDAELQRFLLRDATGWEERYKREYEAAKRGEDRTDFLGRIREREERRLGRPLEQRESWFREPGIGSVPGETYRETYGRIVMSWGYDPDIPKAKGPVFRPRRSQRLTRPEGEAQE</sequence>
<feature type="region of interest" description="Disordered" evidence="1">
    <location>
        <begin position="203"/>
        <end position="228"/>
    </location>
</feature>
<feature type="compositionally biased region" description="Basic residues" evidence="1">
    <location>
        <begin position="1"/>
        <end position="15"/>
    </location>
</feature>
<protein>
    <submittedName>
        <fullName evidence="2">Uncharacterized protein</fullName>
    </submittedName>
</protein>
<organism evidence="2 3">
    <name type="scientific">Zasmidium cellare</name>
    <name type="common">Wine cellar mold</name>
    <name type="synonym">Racodium cellare</name>
    <dbReference type="NCBI Taxonomy" id="395010"/>
    <lineage>
        <taxon>Eukaryota</taxon>
        <taxon>Fungi</taxon>
        <taxon>Dikarya</taxon>
        <taxon>Ascomycota</taxon>
        <taxon>Pezizomycotina</taxon>
        <taxon>Dothideomycetes</taxon>
        <taxon>Dothideomycetidae</taxon>
        <taxon>Mycosphaerellales</taxon>
        <taxon>Mycosphaerellaceae</taxon>
        <taxon>Zasmidium</taxon>
    </lineage>
</organism>
<feature type="compositionally biased region" description="Basic and acidic residues" evidence="1">
    <location>
        <begin position="33"/>
        <end position="45"/>
    </location>
</feature>
<reference evidence="2 3" key="1">
    <citation type="journal article" date="2023" name="G3 (Bethesda)">
        <title>A chromosome-level genome assembly of Zasmidium syzygii isolated from banana leaves.</title>
        <authorList>
            <person name="van Westerhoven A.C."/>
            <person name="Mehrabi R."/>
            <person name="Talebi R."/>
            <person name="Steentjes M.B.F."/>
            <person name="Corcolon B."/>
            <person name="Chong P.A."/>
            <person name="Kema G.H.J."/>
            <person name="Seidl M.F."/>
        </authorList>
    </citation>
    <scope>NUCLEOTIDE SEQUENCE [LARGE SCALE GENOMIC DNA]</scope>
    <source>
        <strain evidence="2 3">P124</strain>
    </source>
</reference>
<feature type="region of interest" description="Disordered" evidence="1">
    <location>
        <begin position="1"/>
        <end position="86"/>
    </location>
</feature>
<comment type="caution">
    <text evidence="2">The sequence shown here is derived from an EMBL/GenBank/DDBJ whole genome shotgun (WGS) entry which is preliminary data.</text>
</comment>
<evidence type="ECO:0000313" key="2">
    <source>
        <dbReference type="EMBL" id="KAK4496564.1"/>
    </source>
</evidence>
<keyword evidence="3" id="KW-1185">Reference proteome</keyword>
<accession>A0ABR0E561</accession>
<evidence type="ECO:0000313" key="3">
    <source>
        <dbReference type="Proteomes" id="UP001305779"/>
    </source>
</evidence>
<name>A0ABR0E561_ZASCE</name>